<sequence length="526" mass="53983">MRTSFKYAHLSNSVLLGALVGLLAPSLAQAATLSVGAGKQYKTVKEAVAAAKSGDVIEIDPGEYVDDISSIKTGDLTIRGVGDSRPHLRATVPPPNKKGIFVVEAGVGPVTVENIEFSGSKISQGDGNNGAGIRAQGTDLTVRNCYFHDNQNGILAGDGAMTVEYSEFAFNGEAGYEHNIYIGTAPKFVFRGNYSHHVKSGHAVKSRALENHIVYNRLMEEADGNGSALIDLPQGGLSYVIGNLIQKGPKAENKNRIIFYKGEGGTNPDLRLFVSHNTFVNDGSPNAVFVDAPAGTEVHVLNNLFVGPGTPIKTGDPNAMVVDLGNLKLDDAGLVDRSGYDYRLLDGAPGIDAGEALDAALIPDSQYLHPSQTESRPVVGAPDVGAYEFGVDEGTTGETSTGTDSTGDDSTGDDSTGGDPTGEPGTSSEGPTTDGPTTGGPTTNDPTTDGATSDGETTAAPSTEGSIGTTDATGGASDTDPGTDTDTGSAGDDDGGCGCRNDAGGGPGALLTVLAVLGFTARRRRR</sequence>
<dbReference type="NCBIfam" id="TIGR03901">
    <property type="entry name" value="MYXO-CTERM"/>
    <property type="match status" value="1"/>
</dbReference>
<evidence type="ECO:0000259" key="3">
    <source>
        <dbReference type="Pfam" id="PF13229"/>
    </source>
</evidence>
<keyword evidence="5" id="KW-1185">Reference proteome</keyword>
<feature type="chain" id="PRO_5045250053" evidence="2">
    <location>
        <begin position="31"/>
        <end position="526"/>
    </location>
</feature>
<evidence type="ECO:0000256" key="2">
    <source>
        <dbReference type="SAM" id="SignalP"/>
    </source>
</evidence>
<proteinExistence type="predicted"/>
<dbReference type="SUPFAM" id="SSF51126">
    <property type="entry name" value="Pectin lyase-like"/>
    <property type="match status" value="1"/>
</dbReference>
<reference evidence="4 5" key="1">
    <citation type="submission" date="2022-11" db="EMBL/GenBank/DDBJ databases">
        <title>Minimal conservation of predation-associated metabolite biosynthetic gene clusters underscores biosynthetic potential of Myxococcota including descriptions for ten novel species: Archangium lansinium sp. nov., Myxococcus landrumus sp. nov., Nannocystis bai.</title>
        <authorList>
            <person name="Ahearne A."/>
            <person name="Stevens C."/>
            <person name="Dowd S."/>
        </authorList>
    </citation>
    <scope>NUCLEOTIDE SEQUENCE [LARGE SCALE GENOMIC DNA]</scope>
    <source>
        <strain evidence="4 5">BB15-2</strain>
    </source>
</reference>
<dbReference type="InterPro" id="IPR012334">
    <property type="entry name" value="Pectin_lyas_fold"/>
</dbReference>
<dbReference type="Proteomes" id="UP001221686">
    <property type="component" value="Unassembled WGS sequence"/>
</dbReference>
<feature type="compositionally biased region" description="Low complexity" evidence="1">
    <location>
        <begin position="413"/>
        <end position="453"/>
    </location>
</feature>
<organism evidence="4 5">
    <name type="scientific">Nannocystis bainbridge</name>
    <dbReference type="NCBI Taxonomy" id="2995303"/>
    <lineage>
        <taxon>Bacteria</taxon>
        <taxon>Pseudomonadati</taxon>
        <taxon>Myxococcota</taxon>
        <taxon>Polyangia</taxon>
        <taxon>Nannocystales</taxon>
        <taxon>Nannocystaceae</taxon>
        <taxon>Nannocystis</taxon>
    </lineage>
</organism>
<dbReference type="EMBL" id="JAQNDL010000003">
    <property type="protein sequence ID" value="MDC0721228.1"/>
    <property type="molecule type" value="Genomic_DNA"/>
</dbReference>
<dbReference type="InterPro" id="IPR024038">
    <property type="entry name" value="MYXO-CTERM"/>
</dbReference>
<dbReference type="InterPro" id="IPR011050">
    <property type="entry name" value="Pectin_lyase_fold/virulence"/>
</dbReference>
<evidence type="ECO:0000313" key="5">
    <source>
        <dbReference type="Proteomes" id="UP001221686"/>
    </source>
</evidence>
<dbReference type="Gene3D" id="2.160.20.10">
    <property type="entry name" value="Single-stranded right-handed beta-helix, Pectin lyase-like"/>
    <property type="match status" value="1"/>
</dbReference>
<gene>
    <name evidence="4" type="ORF">POL25_30255</name>
</gene>
<comment type="caution">
    <text evidence="4">The sequence shown here is derived from an EMBL/GenBank/DDBJ whole genome shotgun (WGS) entry which is preliminary data.</text>
</comment>
<feature type="domain" description="Right handed beta helix" evidence="3">
    <location>
        <begin position="96"/>
        <end position="220"/>
    </location>
</feature>
<accession>A0ABT5E726</accession>
<dbReference type="InterPro" id="IPR006626">
    <property type="entry name" value="PbH1"/>
</dbReference>
<dbReference type="RefSeq" id="WP_272089730.1">
    <property type="nucleotide sequence ID" value="NZ_JAQNDL010000003.1"/>
</dbReference>
<dbReference type="InterPro" id="IPR039448">
    <property type="entry name" value="Beta_helix"/>
</dbReference>
<feature type="signal peptide" evidence="2">
    <location>
        <begin position="1"/>
        <end position="30"/>
    </location>
</feature>
<dbReference type="SMART" id="SM00710">
    <property type="entry name" value="PbH1"/>
    <property type="match status" value="4"/>
</dbReference>
<evidence type="ECO:0000313" key="4">
    <source>
        <dbReference type="EMBL" id="MDC0721228.1"/>
    </source>
</evidence>
<keyword evidence="2" id="KW-0732">Signal</keyword>
<name>A0ABT5E726_9BACT</name>
<evidence type="ECO:0000256" key="1">
    <source>
        <dbReference type="SAM" id="MobiDB-lite"/>
    </source>
</evidence>
<feature type="compositionally biased region" description="Low complexity" evidence="1">
    <location>
        <begin position="392"/>
        <end position="405"/>
    </location>
</feature>
<feature type="compositionally biased region" description="Polar residues" evidence="1">
    <location>
        <begin position="454"/>
        <end position="467"/>
    </location>
</feature>
<dbReference type="Pfam" id="PF13229">
    <property type="entry name" value="Beta_helix"/>
    <property type="match status" value="1"/>
</dbReference>
<protein>
    <submittedName>
        <fullName evidence="4">Right-handed parallel beta-helix repeat-containing protein</fullName>
    </submittedName>
</protein>
<feature type="compositionally biased region" description="Low complexity" evidence="1">
    <location>
        <begin position="468"/>
        <end position="490"/>
    </location>
</feature>
<feature type="region of interest" description="Disordered" evidence="1">
    <location>
        <begin position="370"/>
        <end position="508"/>
    </location>
</feature>